<protein>
    <submittedName>
        <fullName evidence="3">DUF1995 family protein</fullName>
    </submittedName>
</protein>
<name>A0A928VXI8_9CYAN</name>
<comment type="caution">
    <text evidence="3">The sequence shown here is derived from an EMBL/GenBank/DDBJ whole genome shotgun (WGS) entry which is preliminary data.</text>
</comment>
<evidence type="ECO:0000313" key="3">
    <source>
        <dbReference type="EMBL" id="MBE9039973.1"/>
    </source>
</evidence>
<dbReference type="PANTHER" id="PTHR35509">
    <property type="entry name" value="DOMAIN PROTEIN, PUTATIVE (DUF1995)-RELATED"/>
    <property type="match status" value="1"/>
</dbReference>
<accession>A0A928VXI8</accession>
<dbReference type="InterPro" id="IPR053021">
    <property type="entry name" value="Chloroplast_ADK"/>
</dbReference>
<sequence length="251" mass="27772">MVELPQDLDEAIAQARVATKAAIEDGHRRLLVELVFPELKAQPITEKFLPAFEEWGTTLKVFFPDTGAAALARRDWGEVPFKIADLGSRNLPIETQLDPEDECFLIIEPSPVEVSKVEKLCQAAGDRPVVMLLPRLEDVSIVGIGYAARQLRERFLSTLESCYYIRPLQDASVFRCYPSPWQVWIDTEDGTNRVVSETTAKPMGEALEQILMRATGESTPGDDPLESSSGSPRKGKGLLSGLKGFLKALNQ</sequence>
<organism evidence="3 4">
    <name type="scientific">Zarconia navalis LEGE 11467</name>
    <dbReference type="NCBI Taxonomy" id="1828826"/>
    <lineage>
        <taxon>Bacteria</taxon>
        <taxon>Bacillati</taxon>
        <taxon>Cyanobacteriota</taxon>
        <taxon>Cyanophyceae</taxon>
        <taxon>Oscillatoriophycideae</taxon>
        <taxon>Oscillatoriales</taxon>
        <taxon>Oscillatoriales incertae sedis</taxon>
        <taxon>Zarconia</taxon>
        <taxon>Zarconia navalis</taxon>
    </lineage>
</organism>
<evidence type="ECO:0000256" key="1">
    <source>
        <dbReference type="SAM" id="MobiDB-lite"/>
    </source>
</evidence>
<dbReference type="EMBL" id="JADEXN010000045">
    <property type="protein sequence ID" value="MBE9039973.1"/>
    <property type="molecule type" value="Genomic_DNA"/>
</dbReference>
<feature type="region of interest" description="Disordered" evidence="1">
    <location>
        <begin position="216"/>
        <end position="239"/>
    </location>
</feature>
<evidence type="ECO:0000313" key="4">
    <source>
        <dbReference type="Proteomes" id="UP000621799"/>
    </source>
</evidence>
<dbReference type="RefSeq" id="WP_264320230.1">
    <property type="nucleotide sequence ID" value="NZ_JADEXN010000045.1"/>
</dbReference>
<gene>
    <name evidence="3" type="ORF">IQ235_04095</name>
</gene>
<dbReference type="InterPro" id="IPR018962">
    <property type="entry name" value="DUF1995"/>
</dbReference>
<dbReference type="Proteomes" id="UP000621799">
    <property type="component" value="Unassembled WGS sequence"/>
</dbReference>
<feature type="compositionally biased region" description="Low complexity" evidence="1">
    <location>
        <begin position="227"/>
        <end position="239"/>
    </location>
</feature>
<dbReference type="Pfam" id="PF09353">
    <property type="entry name" value="DUF1995"/>
    <property type="match status" value="1"/>
</dbReference>
<reference evidence="3" key="1">
    <citation type="submission" date="2020-10" db="EMBL/GenBank/DDBJ databases">
        <authorList>
            <person name="Castelo-Branco R."/>
            <person name="Eusebio N."/>
            <person name="Adriana R."/>
            <person name="Vieira A."/>
            <person name="Brugerolle De Fraissinette N."/>
            <person name="Rezende De Castro R."/>
            <person name="Schneider M.P."/>
            <person name="Vasconcelos V."/>
            <person name="Leao P.N."/>
        </authorList>
    </citation>
    <scope>NUCLEOTIDE SEQUENCE</scope>
    <source>
        <strain evidence="3">LEGE 11467</strain>
    </source>
</reference>
<dbReference type="PANTHER" id="PTHR35509:SF1">
    <property type="entry name" value="DOMAIN PROTEIN, PUTATIVE (DUF1995)-RELATED"/>
    <property type="match status" value="1"/>
</dbReference>
<feature type="domain" description="DUF1995" evidence="2">
    <location>
        <begin position="5"/>
        <end position="208"/>
    </location>
</feature>
<proteinExistence type="predicted"/>
<evidence type="ECO:0000259" key="2">
    <source>
        <dbReference type="Pfam" id="PF09353"/>
    </source>
</evidence>
<keyword evidence="4" id="KW-1185">Reference proteome</keyword>
<dbReference type="AlphaFoldDB" id="A0A928VXI8"/>